<sequence length="254" mass="28634">MESRPRQQWRQQQRRYNNNISCSSNNTKQQQQQRLQQEPVADDPRSSLTVWGKTRGRVGALIGWDKARCKNSFHLAGLLGPVEEVCARYEDSMPVIPPRGPEDPHRDGPANLYLGHGDTVERLKGLGGCRGPMKTQQVKVAAHRWCPLTSAFCDHSRSRIKVAALWLYSSRDLWLLEYRLPVVVLLNSEKVYAVISRLLFEITEQAVLDTSEGSSPYTDEENDFFKAMMSLGPTATEGTNSACLANKMGKELEN</sequence>
<feature type="compositionally biased region" description="Low complexity" evidence="1">
    <location>
        <begin position="1"/>
        <end position="15"/>
    </location>
</feature>
<feature type="region of interest" description="Disordered" evidence="1">
    <location>
        <begin position="1"/>
        <end position="48"/>
    </location>
</feature>
<proteinExistence type="predicted"/>
<evidence type="ECO:0000313" key="3">
    <source>
        <dbReference type="Proteomes" id="UP000770661"/>
    </source>
</evidence>
<protein>
    <submittedName>
        <fullName evidence="2">Uncharacterized protein</fullName>
    </submittedName>
</protein>
<gene>
    <name evidence="2" type="ORF">GWK47_001098</name>
</gene>
<keyword evidence="3" id="KW-1185">Reference proteome</keyword>
<evidence type="ECO:0000313" key="2">
    <source>
        <dbReference type="EMBL" id="KAG0716190.1"/>
    </source>
</evidence>
<accession>A0A8J5CN69</accession>
<comment type="caution">
    <text evidence="2">The sequence shown here is derived from an EMBL/GenBank/DDBJ whole genome shotgun (WGS) entry which is preliminary data.</text>
</comment>
<dbReference type="Proteomes" id="UP000770661">
    <property type="component" value="Unassembled WGS sequence"/>
</dbReference>
<dbReference type="AlphaFoldDB" id="A0A8J5CN69"/>
<feature type="compositionally biased region" description="Polar residues" evidence="1">
    <location>
        <begin position="16"/>
        <end position="28"/>
    </location>
</feature>
<dbReference type="EMBL" id="JACEEZ010019050">
    <property type="protein sequence ID" value="KAG0716190.1"/>
    <property type="molecule type" value="Genomic_DNA"/>
</dbReference>
<reference evidence="2" key="1">
    <citation type="submission" date="2020-07" db="EMBL/GenBank/DDBJ databases">
        <title>The High-quality genome of the commercially important snow crab, Chionoecetes opilio.</title>
        <authorList>
            <person name="Jeong J.-H."/>
            <person name="Ryu S."/>
        </authorList>
    </citation>
    <scope>NUCLEOTIDE SEQUENCE</scope>
    <source>
        <strain evidence="2">MADBK_172401_WGS</strain>
        <tissue evidence="2">Digestive gland</tissue>
    </source>
</reference>
<name>A0A8J5CN69_CHIOP</name>
<evidence type="ECO:0000256" key="1">
    <source>
        <dbReference type="SAM" id="MobiDB-lite"/>
    </source>
</evidence>
<organism evidence="2 3">
    <name type="scientific">Chionoecetes opilio</name>
    <name type="common">Atlantic snow crab</name>
    <name type="synonym">Cancer opilio</name>
    <dbReference type="NCBI Taxonomy" id="41210"/>
    <lineage>
        <taxon>Eukaryota</taxon>
        <taxon>Metazoa</taxon>
        <taxon>Ecdysozoa</taxon>
        <taxon>Arthropoda</taxon>
        <taxon>Crustacea</taxon>
        <taxon>Multicrustacea</taxon>
        <taxon>Malacostraca</taxon>
        <taxon>Eumalacostraca</taxon>
        <taxon>Eucarida</taxon>
        <taxon>Decapoda</taxon>
        <taxon>Pleocyemata</taxon>
        <taxon>Brachyura</taxon>
        <taxon>Eubrachyura</taxon>
        <taxon>Majoidea</taxon>
        <taxon>Majidae</taxon>
        <taxon>Chionoecetes</taxon>
    </lineage>
</organism>